<dbReference type="Proteomes" id="UP000325787">
    <property type="component" value="Chromosome"/>
</dbReference>
<evidence type="ECO:0000313" key="3">
    <source>
        <dbReference type="EMBL" id="QFZ18538.1"/>
    </source>
</evidence>
<name>A0A5Q0GX58_SACSY</name>
<dbReference type="InterPro" id="IPR031325">
    <property type="entry name" value="RHS_repeat"/>
</dbReference>
<proteinExistence type="predicted"/>
<dbReference type="Pfam" id="PF07591">
    <property type="entry name" value="PT-HINT"/>
    <property type="match status" value="1"/>
</dbReference>
<dbReference type="Gene3D" id="2.180.10.10">
    <property type="entry name" value="RHS repeat-associated core"/>
    <property type="match status" value="2"/>
</dbReference>
<dbReference type="PANTHER" id="PTHR32305:SF17">
    <property type="entry name" value="TRNA NUCLEASE WAPA"/>
    <property type="match status" value="1"/>
</dbReference>
<dbReference type="Pfam" id="PF05593">
    <property type="entry name" value="RHS_repeat"/>
    <property type="match status" value="2"/>
</dbReference>
<accession>A0A5Q0GX58</accession>
<protein>
    <submittedName>
        <fullName evidence="3">Type IV secretion protein Rhs</fullName>
    </submittedName>
</protein>
<dbReference type="KEGG" id="ssyi:EKG83_14640"/>
<evidence type="ECO:0000256" key="1">
    <source>
        <dbReference type="SAM" id="MobiDB-lite"/>
    </source>
</evidence>
<dbReference type="InterPro" id="IPR030934">
    <property type="entry name" value="Intein_C"/>
</dbReference>
<dbReference type="EMBL" id="CP034550">
    <property type="protein sequence ID" value="QFZ18538.1"/>
    <property type="molecule type" value="Genomic_DNA"/>
</dbReference>
<keyword evidence="4" id="KW-1185">Reference proteome</keyword>
<feature type="compositionally biased region" description="Polar residues" evidence="1">
    <location>
        <begin position="1602"/>
        <end position="1615"/>
    </location>
</feature>
<dbReference type="SUPFAM" id="SSF51294">
    <property type="entry name" value="Hedgehog/intein (Hint) domain"/>
    <property type="match status" value="1"/>
</dbReference>
<sequence>MSVSPREWARKAVAFGVVVVLTTSITQAVAVAAESDWRVGLQEEVSSPAYPVEVRQLPRDPAAGAVVTAPAAGVVWPRAMVGEVDFAAAGGTPAQAAARATGRPVRAAGTPVAVGLRGQAGARLAKSGKVRVRVHERKFDAVVFSVSDAGGVKDKPLDVVFDYSSFGSAFGGDYASRLRLVRLPSCATTAPEKAECQAATSVEGAANDTTAGVLSASVTVSSEPVVFAATAAASGPAGSYSATSLAPAGSWNAGGSSGDFTYSYPMRVPPAVGGGAPSVSLGYSAQSLDGRTSSTNNQASWAGDGWDLSPAGFIERQYKPCSLDLGGNNGQTKTGDQCWAIDNATISLVGVSGKLVRVGTSNQWRTESDDGARIERLFNAANGDNNGEHWKVTTPDGTQYFLGLNRLPGWSEGRPETQSAWTVPVYGNHAGEECHQAAFDASWCQQAYRWNLDYSVDPHGNVTTYYYQREFNRYGRNADPAKGTDYVRGGWLDRIDYGLRSDNVFGHPGARVGFETAERCLPSGTVTCDPSQLNASTAASWPDVPFDQICGAGESCTNRLTPSFFTRKKLTKVVTRVSDGGSGFRDVDSWALEHQFLGTGDGLAPALNLHKVTHTGLVGGSVALPATVFAHKALPNRVDTGSDNRPPITRYRVVGITGEAGSHTQVEYSGADCVAGSRMPAAAESNALRCYPSWWTPDGGREPELHWFHKYVVTTVVDDDRTGASSLVKTNYTYLGDPAWHFDEAEFAEPDRRTWSQWRGYGTVRMTKGDPSGPQSVTETVFGRGMDGDRLPSGTREAWITTSEGEPVRDVERLRGFVRETRQYNAGRLVSASVNDPYLPDTPTATDAAGNKAYVTGNASVRGRTLLESGAWRRTRVDKGDFTPEGVARRTEDHGDLAVTGDETCTRSTFARNETAWLLTLASQVETVVGTCAVTASPTTIQSLARSYYDDQAFGVAPTRGLITKAEVLDKWDASGQTWVTASRATYDAIGRPLDVWDARGEKTTTDYTPDTGPLTEISSTNPLGHVTREYLDPAWGLSTASVDANNRRADLTYDPLGRLTAAWTPGRSKAEGHTANAAFEYQYNNDKPSVVVTKQLQDNNRYLAAYTLYDGLLRERQTQTPSPGASGGRLVTDTFYDSRGLPYKTNSLRWNAEAPNGTLAGSLDNEVHSQTVTEYDGMGRPTAAIFKKLGIEQWRTTTSYGGDRVKTTPPQGAAATTIISDAQGRTVEKRQHTAGVDSPFDATRYAYNAAGLLTTLTDPVGNQWRYTYDLRGRVIATDDPDTGHSSVTYNAAGQVLSSTDAQGRTVANAYDKLGRLTAKHQDSLTGTTLSSWEYDTLPGGTGLLTSSTRFTDGQAYKRQVHGYDIAGRPTGELVTIPSTEGVLGTTYQVRQTYHPLTGKPATTGYMSVFSGDREIVSKEAVTSAYNTTNGVLEKTVGNQVYVDSTIYSSFGEVLELTYDNAAPNAAKNLQVTNFYELGTRRLERTIASRETTTDNRLADRTYTYDPAGNITKVADTPGSRVPDTQCFAYDHLQRMTEAWTPGSGDCTATRSATALGGPAPYWHSWTFDKTGNRLTETQHAAAGDTVRTTTYPAAGAAQPHTARSVTTTSPNGTSLDTFDYDSTGRTKTRKIGGDTQTLEYDAEGRVSRIVNADGKESKYLYDADGSRLISREPSATTLYVFGQEIRLETGTSIPSWTRWYSHGGQTVAVRNSVTGLKWLIPDHQGTNQITVAKDANLTVTQRRQTPYGAQRGPTPGAWPDRLGFVGGRNDESGLTSVGARLYDNASGRFLSADPVIDNNDPQQLNGYAYANNSPVTFSDPTGLIRDCGPDGVFCGIDKRLHATGTTDKSPQFRAERQAAQNYKRAVQQYTKAVADETAKAMASQGISKEDYERALADAHKTKWDVIKEVAWDVLKEISGWNDIVDCFTKGDIWGCAGMVAGLVPWGKVGKILEAGWNAIKAVDRLASIVSKAQGVLRRVQGIAEQATRAVTEKFQKLISGGGGSCPVKHSFVGTTLVLMADGSTKPISEVGIGDRVKATDPATGETTDREVVATIVHDDEGDMTRLTVAGQDGTTGSVEATSWHPVWVNAEGRFVKISDLRPGQVLTSADGTSPQVTDVDRYTHYEPVYDLTVEGVHTYYVVAGADDLLVHNNNGCGVTPHDGGTHDEHDNFISGSAEGQKLADQLREESANSLFAGDGTLVPEVLGDSPQVMAGEQMGNTALQVRFAQSGGAAEWGKYSTPTHQSPYGPFQVHFYHNPGSGEVMYDFDYKVVMNRRKSG</sequence>
<dbReference type="InterPro" id="IPR050708">
    <property type="entry name" value="T6SS_VgrG/RHS"/>
</dbReference>
<dbReference type="NCBIfam" id="TIGR01643">
    <property type="entry name" value="YD_repeat_2x"/>
    <property type="match status" value="2"/>
</dbReference>
<dbReference type="InterPro" id="IPR036844">
    <property type="entry name" value="Hint_dom_sf"/>
</dbReference>
<dbReference type="Gene3D" id="2.170.16.10">
    <property type="entry name" value="Hedgehog/Intein (Hint) domain"/>
    <property type="match status" value="1"/>
</dbReference>
<dbReference type="PANTHER" id="PTHR32305">
    <property type="match status" value="1"/>
</dbReference>
<feature type="region of interest" description="Disordered" evidence="1">
    <location>
        <begin position="1588"/>
        <end position="1615"/>
    </location>
</feature>
<dbReference type="RefSeq" id="WP_153278100.1">
    <property type="nucleotide sequence ID" value="NZ_CP034550.1"/>
</dbReference>
<feature type="domain" description="Hint" evidence="2">
    <location>
        <begin position="2009"/>
        <end position="2111"/>
    </location>
</feature>
<evidence type="ECO:0000313" key="4">
    <source>
        <dbReference type="Proteomes" id="UP000325787"/>
    </source>
</evidence>
<dbReference type="CDD" id="cd00081">
    <property type="entry name" value="Hint"/>
    <property type="match status" value="1"/>
</dbReference>
<dbReference type="PROSITE" id="PS50818">
    <property type="entry name" value="INTEIN_C_TER"/>
    <property type="match status" value="1"/>
</dbReference>
<evidence type="ECO:0000259" key="2">
    <source>
        <dbReference type="SMART" id="SM00306"/>
    </source>
</evidence>
<organism evidence="3 4">
    <name type="scientific">Saccharothrix syringae</name>
    <name type="common">Nocardiopsis syringae</name>
    <dbReference type="NCBI Taxonomy" id="103733"/>
    <lineage>
        <taxon>Bacteria</taxon>
        <taxon>Bacillati</taxon>
        <taxon>Actinomycetota</taxon>
        <taxon>Actinomycetes</taxon>
        <taxon>Pseudonocardiales</taxon>
        <taxon>Pseudonocardiaceae</taxon>
        <taxon>Saccharothrix</taxon>
    </lineage>
</organism>
<reference evidence="4" key="1">
    <citation type="journal article" date="2021" name="Curr. Microbiol.">
        <title>Complete genome of nocamycin-producing strain Saccharothrix syringae NRRL B-16468 reveals the biosynthetic potential for secondary metabolites.</title>
        <authorList>
            <person name="Mo X."/>
            <person name="Yang S."/>
        </authorList>
    </citation>
    <scope>NUCLEOTIDE SEQUENCE [LARGE SCALE GENOMIC DNA]</scope>
    <source>
        <strain evidence="4">ATCC 51364 / DSM 43886 / JCM 6844 / KCTC 9398 / NBRC 14523 / NRRL B-16468 / INA 2240</strain>
    </source>
</reference>
<gene>
    <name evidence="3" type="ORF">EKG83_14640</name>
</gene>
<dbReference type="NCBIfam" id="TIGR03696">
    <property type="entry name" value="Rhs_assc_core"/>
    <property type="match status" value="1"/>
</dbReference>
<dbReference type="SMART" id="SM00306">
    <property type="entry name" value="HintN"/>
    <property type="match status" value="1"/>
</dbReference>
<dbReference type="InterPro" id="IPR006530">
    <property type="entry name" value="YD"/>
</dbReference>
<dbReference type="InterPro" id="IPR022385">
    <property type="entry name" value="Rhs_assc_core"/>
</dbReference>
<dbReference type="NCBIfam" id="TIGR01443">
    <property type="entry name" value="intein_Cterm"/>
    <property type="match status" value="1"/>
</dbReference>
<dbReference type="InterPro" id="IPR003587">
    <property type="entry name" value="Hint_dom_N"/>
</dbReference>